<reference evidence="5" key="1">
    <citation type="journal article" date="2019" name="Int. J. Syst. Evol. Microbiol.">
        <title>The Global Catalogue of Microorganisms (GCM) 10K type strain sequencing project: providing services to taxonomists for standard genome sequencing and annotation.</title>
        <authorList>
            <consortium name="The Broad Institute Genomics Platform"/>
            <consortium name="The Broad Institute Genome Sequencing Center for Infectious Disease"/>
            <person name="Wu L."/>
            <person name="Ma J."/>
        </authorList>
    </citation>
    <scope>NUCLEOTIDE SEQUENCE [LARGE SCALE GENOMIC DNA]</scope>
    <source>
        <strain evidence="5">CGMCC 4.7132</strain>
    </source>
</reference>
<feature type="signal peptide" evidence="3">
    <location>
        <begin position="1"/>
        <end position="25"/>
    </location>
</feature>
<evidence type="ECO:0000313" key="4">
    <source>
        <dbReference type="EMBL" id="MFC4533205.1"/>
    </source>
</evidence>
<dbReference type="PANTHER" id="PTHR31956:SF8">
    <property type="entry name" value="ACID PHOSPHATASE PHOA (AFU_ORTHOLOGUE AFUA_1G03570)"/>
    <property type="match status" value="1"/>
</dbReference>
<proteinExistence type="predicted"/>
<keyword evidence="5" id="KW-1185">Reference proteome</keyword>
<dbReference type="Pfam" id="PF04185">
    <property type="entry name" value="Phosphoesterase"/>
    <property type="match status" value="1"/>
</dbReference>
<dbReference type="EMBL" id="JBHSFP010000014">
    <property type="protein sequence ID" value="MFC4533205.1"/>
    <property type="molecule type" value="Genomic_DNA"/>
</dbReference>
<evidence type="ECO:0000256" key="1">
    <source>
        <dbReference type="ARBA" id="ARBA00022801"/>
    </source>
</evidence>
<dbReference type="Gene3D" id="3.40.720.10">
    <property type="entry name" value="Alkaline Phosphatase, subunit A"/>
    <property type="match status" value="1"/>
</dbReference>
<dbReference type="Proteomes" id="UP001596004">
    <property type="component" value="Unassembled WGS sequence"/>
</dbReference>
<evidence type="ECO:0000256" key="3">
    <source>
        <dbReference type="SAM" id="SignalP"/>
    </source>
</evidence>
<name>A0ABV9CLJ2_9ACTN</name>
<keyword evidence="3" id="KW-0732">Signal</keyword>
<feature type="chain" id="PRO_5045180798" evidence="3">
    <location>
        <begin position="26"/>
        <end position="321"/>
    </location>
</feature>
<protein>
    <submittedName>
        <fullName evidence="4">Alkaline phosphatase family protein</fullName>
    </submittedName>
</protein>
<dbReference type="InterPro" id="IPR017850">
    <property type="entry name" value="Alkaline_phosphatase_core_sf"/>
</dbReference>
<accession>A0ABV9CLJ2</accession>
<comment type="caution">
    <text evidence="4">The sequence shown here is derived from an EMBL/GenBank/DDBJ whole genome shotgun (WGS) entry which is preliminary data.</text>
</comment>
<keyword evidence="2" id="KW-0843">Virulence</keyword>
<organism evidence="4 5">
    <name type="scientific">Sphaerisporangium dianthi</name>
    <dbReference type="NCBI Taxonomy" id="1436120"/>
    <lineage>
        <taxon>Bacteria</taxon>
        <taxon>Bacillati</taxon>
        <taxon>Actinomycetota</taxon>
        <taxon>Actinomycetes</taxon>
        <taxon>Streptosporangiales</taxon>
        <taxon>Streptosporangiaceae</taxon>
        <taxon>Sphaerisporangium</taxon>
    </lineage>
</organism>
<dbReference type="PANTHER" id="PTHR31956">
    <property type="entry name" value="NON-SPECIFIC PHOSPHOLIPASE C4-RELATED"/>
    <property type="match status" value="1"/>
</dbReference>
<dbReference type="InterPro" id="IPR007312">
    <property type="entry name" value="Phosphoesterase"/>
</dbReference>
<dbReference type="RefSeq" id="WP_380842401.1">
    <property type="nucleotide sequence ID" value="NZ_JBHSFP010000014.1"/>
</dbReference>
<evidence type="ECO:0000313" key="5">
    <source>
        <dbReference type="Proteomes" id="UP001596004"/>
    </source>
</evidence>
<gene>
    <name evidence="4" type="ORF">ACFO60_20730</name>
</gene>
<keyword evidence="1" id="KW-0378">Hydrolase</keyword>
<evidence type="ECO:0000256" key="2">
    <source>
        <dbReference type="ARBA" id="ARBA00023026"/>
    </source>
</evidence>
<sequence>MRRTLLVLALLLGLTPLLTPTAAGASTWPSYPCGWRSAAPQTYDHVIWIWMENTSYGQIIGNHDAPAFNLLSRQCGTATAYYGLTHPSFRNYIAATGGVDWHDAPASCDPGVPEYCYAPFPSILDQVKAQGKQWRVYSDAMPENCRATDALPYVVHHNPAPYYPQLAEDCARWNVPAGTPTAGALRDDLAHSTLPAFSFLVAGKDHDISGTKIAAGDAWLGGWLLRILLSRTYLQGKTAVIVSFDEGYGEGTDEDCAVTLSETCHVPTLVVSPSTRPGATSSDLFNHYSLLRTTEDLLGIPEHLELAGDPATRSMRSAFTF</sequence>